<proteinExistence type="predicted"/>
<name>A0AAU9JHZ4_9CILI</name>
<gene>
    <name evidence="2" type="ORF">BSTOLATCC_MIC26342</name>
</gene>
<keyword evidence="1" id="KW-1133">Transmembrane helix</keyword>
<keyword evidence="1" id="KW-0472">Membrane</keyword>
<sequence length="538" mass="62488">MKSERVMPLPDTFEVIKSEENSNILDENIWTQAEKNESETDNFECTEEMKTEIEYIFHQAFIALVIHFLHTFLGPISIPFLWLVCGKNLCTNMGFNWHQFYIYELIPWTWIPLTILYYFLSYTEFSNSSSIILATSSAIFIKELLISIKYGYYTEEFWNYMKSEKIPAKMLVDQLIVSSWQIIPPDIARQELLKSFKRLNRDPSQLCMAFKSELPEKIKEMIEKTKDLYNIKNSRVKVLHHRKSKDCVPSIIFSKILIDLAVKFSMSKLESRILDVFALSFALAPIISFVINYGWDFGALGVIYWLYSFLICIVIARRYLLYVYVGIVDMKRRKFLMKRCSSLISIKERDKSLPEEYWYPSLDFYDLKSIDSWYNMRAAFLDFGRQYTYRTVIYASSILPICILIIFSLILEMFEIISIISIPATIAVIYLAFISLIGIAYMTIIGSQINDMFDVHRDLITTLSNDVLHISKNSQSNNNAIYQSLCSIDSKLQHDEILRPIKIMGLKANSKFIANLGALIVSGLASLWQIGYARGTNL</sequence>
<dbReference type="EMBL" id="CAJZBQ010000025">
    <property type="protein sequence ID" value="CAG9320427.1"/>
    <property type="molecule type" value="Genomic_DNA"/>
</dbReference>
<feature type="transmembrane region" description="Helical" evidence="1">
    <location>
        <begin position="416"/>
        <end position="442"/>
    </location>
</feature>
<evidence type="ECO:0000313" key="3">
    <source>
        <dbReference type="Proteomes" id="UP001162131"/>
    </source>
</evidence>
<organism evidence="2 3">
    <name type="scientific">Blepharisma stoltei</name>
    <dbReference type="NCBI Taxonomy" id="1481888"/>
    <lineage>
        <taxon>Eukaryota</taxon>
        <taxon>Sar</taxon>
        <taxon>Alveolata</taxon>
        <taxon>Ciliophora</taxon>
        <taxon>Postciliodesmatophora</taxon>
        <taxon>Heterotrichea</taxon>
        <taxon>Heterotrichida</taxon>
        <taxon>Blepharismidae</taxon>
        <taxon>Blepharisma</taxon>
    </lineage>
</organism>
<dbReference type="Proteomes" id="UP001162131">
    <property type="component" value="Unassembled WGS sequence"/>
</dbReference>
<feature type="transmembrane region" description="Helical" evidence="1">
    <location>
        <begin position="273"/>
        <end position="291"/>
    </location>
</feature>
<feature type="transmembrane region" description="Helical" evidence="1">
    <location>
        <begin position="100"/>
        <end position="120"/>
    </location>
</feature>
<feature type="transmembrane region" description="Helical" evidence="1">
    <location>
        <begin position="512"/>
        <end position="532"/>
    </location>
</feature>
<keyword evidence="3" id="KW-1185">Reference proteome</keyword>
<dbReference type="AlphaFoldDB" id="A0AAU9JHZ4"/>
<feature type="transmembrane region" description="Helical" evidence="1">
    <location>
        <begin position="60"/>
        <end position="80"/>
    </location>
</feature>
<feature type="transmembrane region" description="Helical" evidence="1">
    <location>
        <begin position="391"/>
        <end position="410"/>
    </location>
</feature>
<reference evidence="2" key="1">
    <citation type="submission" date="2021-09" db="EMBL/GenBank/DDBJ databases">
        <authorList>
            <consortium name="AG Swart"/>
            <person name="Singh M."/>
            <person name="Singh A."/>
            <person name="Seah K."/>
            <person name="Emmerich C."/>
        </authorList>
    </citation>
    <scope>NUCLEOTIDE SEQUENCE</scope>
    <source>
        <strain evidence="2">ATCC30299</strain>
    </source>
</reference>
<evidence type="ECO:0000313" key="2">
    <source>
        <dbReference type="EMBL" id="CAG9320427.1"/>
    </source>
</evidence>
<evidence type="ECO:0000256" key="1">
    <source>
        <dbReference type="SAM" id="Phobius"/>
    </source>
</evidence>
<keyword evidence="1" id="KW-0812">Transmembrane</keyword>
<protein>
    <recommendedName>
        <fullName evidence="4">Odorant receptor</fullName>
    </recommendedName>
</protein>
<comment type="caution">
    <text evidence="2">The sequence shown here is derived from an EMBL/GenBank/DDBJ whole genome shotgun (WGS) entry which is preliminary data.</text>
</comment>
<feature type="transmembrane region" description="Helical" evidence="1">
    <location>
        <begin position="303"/>
        <end position="328"/>
    </location>
</feature>
<evidence type="ECO:0008006" key="4">
    <source>
        <dbReference type="Google" id="ProtNLM"/>
    </source>
</evidence>
<accession>A0AAU9JHZ4</accession>